<name>G8CR02_LENED</name>
<evidence type="ECO:0000313" key="1">
    <source>
        <dbReference type="EMBL" id="AER51020.1"/>
    </source>
</evidence>
<evidence type="ECO:0000313" key="2">
    <source>
        <dbReference type="EMBL" id="AGC14654.1"/>
    </source>
</evidence>
<sequence>MDVFEPFEFSVAELSATKCTHISVAVDTIPIDMEHDTADSTNIGYACVVA</sequence>
<evidence type="ECO:0000313" key="6">
    <source>
        <dbReference type="EMBL" id="AWT58012.1"/>
    </source>
</evidence>
<proteinExistence type="predicted"/>
<dbReference type="EMBL" id="MF667341">
    <property type="protein sequence ID" value="AWT58013.1"/>
    <property type="molecule type" value="Genomic_DNA"/>
</dbReference>
<evidence type="ECO:0000313" key="4">
    <source>
        <dbReference type="EMBL" id="AGL07752.1"/>
    </source>
</evidence>
<dbReference type="EMBL" id="MF667339">
    <property type="protein sequence ID" value="AWT58011.1"/>
    <property type="molecule type" value="Genomic_DNA"/>
</dbReference>
<dbReference type="EMBL" id="JX297330">
    <property type="protein sequence ID" value="AGL07752.1"/>
    <property type="molecule type" value="Genomic_DNA"/>
</dbReference>
<dbReference type="EMBL" id="MF667340">
    <property type="protein sequence ID" value="AWT58012.1"/>
    <property type="molecule type" value="Genomic_DNA"/>
</dbReference>
<dbReference type="EMBL" id="HQ201365">
    <property type="protein sequence ID" value="AGC14654.1"/>
    <property type="molecule type" value="Genomic_DNA"/>
</dbReference>
<dbReference type="EMBL" id="HQ201366">
    <property type="protein sequence ID" value="AGC14665.1"/>
    <property type="molecule type" value="Genomic_DNA"/>
</dbReference>
<dbReference type="EMBL" id="HQ130487">
    <property type="protein sequence ID" value="AER51020.1"/>
    <property type="molecule type" value="Genomic_DNA"/>
</dbReference>
<evidence type="ECO:0000313" key="7">
    <source>
        <dbReference type="EMBL" id="AWT58013.1"/>
    </source>
</evidence>
<organism evidence="1">
    <name type="scientific">Lentinula edodes</name>
    <name type="common">Shiitake mushroom</name>
    <name type="synonym">Lentinus edodes</name>
    <dbReference type="NCBI Taxonomy" id="5353"/>
    <lineage>
        <taxon>Eukaryota</taxon>
        <taxon>Fungi</taxon>
        <taxon>Dikarya</taxon>
        <taxon>Basidiomycota</taxon>
        <taxon>Agaricomycotina</taxon>
        <taxon>Agaricomycetes</taxon>
        <taxon>Agaricomycetidae</taxon>
        <taxon>Agaricales</taxon>
        <taxon>Marasmiineae</taxon>
        <taxon>Omphalotaceae</taxon>
        <taxon>Lentinula</taxon>
    </lineage>
</organism>
<evidence type="ECO:0000313" key="5">
    <source>
        <dbReference type="EMBL" id="AWT58011.1"/>
    </source>
</evidence>
<accession>G8CR02</accession>
<reference evidence="4" key="4">
    <citation type="submission" date="2012-07" db="EMBL/GenBank/DDBJ databases">
        <title>Identification and characterization of the genetic structure of the B mating-type locus in Lentinula edodes based on whole genome sequence scanning.</title>
        <authorList>
            <person name="Wu L."/>
            <person name="Bao D."/>
            <person name="Song W."/>
        </authorList>
    </citation>
    <scope>NUCLEOTIDE SEQUENCE</scope>
    <source>
        <strain evidence="4">L26P2</strain>
    </source>
</reference>
<reference evidence="2" key="2">
    <citation type="submission" date="2010-08" db="EMBL/GenBank/DDBJ databases">
        <title>Molecular genetic structure of the B mating-type locus of Lentinula edodes.</title>
        <authorList>
            <person name="Bao D."/>
            <person name="Song W."/>
        </authorList>
    </citation>
    <scope>NUCLEOTIDE SEQUENCE</scope>
</reference>
<dbReference type="AlphaFoldDB" id="G8CR02"/>
<evidence type="ECO:0000313" key="3">
    <source>
        <dbReference type="EMBL" id="AGC14665.1"/>
    </source>
</evidence>
<reference evidence="1" key="1">
    <citation type="journal article" date="2009" name="Jun Wu Xi Tong">
        <title>Molecular genetic structure of the B mating-type locus of Lentinula edodes. I. Cloning and sequence analysis of pheromone receptor gene and pheromone precursor gene.</title>
        <authorList>
            <person name="Li S."/>
            <person name="Bao D.-P."/>
            <person name="Chen M.-J."/>
            <person name="Zhang M.-Y."/>
            <person name="Pan Y.-J."/>
        </authorList>
    </citation>
    <scope>NUCLEOTIDE SEQUENCE</scope>
</reference>
<reference evidence="5" key="5">
    <citation type="submission" date="2017-08" db="EMBL/GenBank/DDBJ databases">
        <title>Analysis of Mating System in Lentinula edodes.</title>
        <authorList>
            <person name="Byeong-Suk H."/>
            <person name="Hyeon-Su R."/>
        </authorList>
    </citation>
    <scope>NUCLEOTIDE SEQUENCE</scope>
    <source>
        <strain evidence="5">KFRI1478-3</strain>
        <strain evidence="7">KFRI3008</strain>
        <strain evidence="6">Sanjo111</strain>
    </source>
</reference>
<protein>
    <submittedName>
        <fullName evidence="1">Pheromone</fullName>
    </submittedName>
</protein>
<reference evidence="1" key="3">
    <citation type="journal article" date="2011" name="Jun Wu Xi Tong">
        <title>Molecular genetic structure of the B mating-type locus of Lentinula edodes II. Molecular organization of the B mating type locus of a L. edodes monokaryon.</title>
        <authorList>
            <person name="Cheng M."/>
            <person name="Song W."/>
            <person name="Song C."/>
            <person name="Zhang M."/>
            <person name="Chen X."/>
            <person name="Lin N."/>
            <person name="Bao D."/>
        </authorList>
    </citation>
    <scope>NUCLEOTIDE SEQUENCE</scope>
</reference>
<gene>
    <name evidence="1" type="primary">phb1-SUP2</name>
    <name evidence="5" type="synonym">PHB1</name>
    <name evidence="2" type="synonym">phb1-L26P2</name>
    <name evidence="3" type="synonym">phb1-SHEN10P2</name>
</gene>